<dbReference type="EMBL" id="CP061539">
    <property type="protein sequence ID" value="QNV37760.1"/>
    <property type="molecule type" value="Genomic_DNA"/>
</dbReference>
<dbReference type="PRINTS" id="PR00726">
    <property type="entry name" value="LEXASERPTASE"/>
</dbReference>
<dbReference type="InterPro" id="IPR036286">
    <property type="entry name" value="LexA/Signal_pep-like_sf"/>
</dbReference>
<dbReference type="CDD" id="cd06529">
    <property type="entry name" value="S24_LexA-like"/>
    <property type="match status" value="1"/>
</dbReference>
<accession>A0A7H2BDL4</accession>
<dbReference type="AlphaFoldDB" id="A0A7H2BDL4"/>
<evidence type="ECO:0000256" key="7">
    <source>
        <dbReference type="RuleBase" id="RU003991"/>
    </source>
</evidence>
<evidence type="ECO:0000313" key="10">
    <source>
        <dbReference type="Proteomes" id="UP000516404"/>
    </source>
</evidence>
<evidence type="ECO:0000256" key="1">
    <source>
        <dbReference type="ARBA" id="ARBA00007484"/>
    </source>
</evidence>
<reference evidence="9 10" key="1">
    <citation type="submission" date="2020-09" db="EMBL/GenBank/DDBJ databases">
        <title>Investigation of environmental microbes.</title>
        <authorList>
            <person name="Ou Y."/>
            <person name="Kang Q."/>
        </authorList>
    </citation>
    <scope>NUCLEOTIDE SEQUENCE [LARGE SCALE GENOMIC DNA]</scope>
    <source>
        <strain evidence="9 10">KJZ-14</strain>
    </source>
</reference>
<protein>
    <recommendedName>
        <fullName evidence="8">Peptidase S24/S26A/S26B/S26C domain-containing protein</fullName>
    </recommendedName>
</protein>
<dbReference type="KEGG" id="rter:IDM49_00060"/>
<dbReference type="GO" id="GO:0016787">
    <property type="term" value="F:hydrolase activity"/>
    <property type="evidence" value="ECO:0007669"/>
    <property type="project" value="UniProtKB-KW"/>
</dbReference>
<dbReference type="InterPro" id="IPR006197">
    <property type="entry name" value="Peptidase_S24_LexA"/>
</dbReference>
<dbReference type="Gene3D" id="2.10.109.10">
    <property type="entry name" value="Umud Fragment, subunit A"/>
    <property type="match status" value="1"/>
</dbReference>
<dbReference type="Proteomes" id="UP000516404">
    <property type="component" value="Chromosome"/>
</dbReference>
<comment type="similarity">
    <text evidence="1 7">Belongs to the peptidase S24 family.</text>
</comment>
<evidence type="ECO:0000313" key="9">
    <source>
        <dbReference type="EMBL" id="QNV37760.1"/>
    </source>
</evidence>
<sequence>MSDPRSIKRGIVSQFPSPAQDYQQTGIDLNKILIKDRANTFVLRVYGDSMEGAGIYDQDEIIVDRTIKPRTGKVVDVSLDGEFTVKWLGR</sequence>
<evidence type="ECO:0000256" key="3">
    <source>
        <dbReference type="ARBA" id="ARBA00022801"/>
    </source>
</evidence>
<dbReference type="GO" id="GO:0009432">
    <property type="term" value="P:SOS response"/>
    <property type="evidence" value="ECO:0007669"/>
    <property type="project" value="UniProtKB-KW"/>
</dbReference>
<feature type="domain" description="Peptidase S24/S26A/S26B/S26C" evidence="8">
    <location>
        <begin position="15"/>
        <end position="88"/>
    </location>
</feature>
<keyword evidence="4 7" id="KW-0068">Autocatalytic cleavage</keyword>
<keyword evidence="6" id="KW-0742">SOS response</keyword>
<evidence type="ECO:0000256" key="5">
    <source>
        <dbReference type="ARBA" id="ARBA00023204"/>
    </source>
</evidence>
<evidence type="ECO:0000259" key="8">
    <source>
        <dbReference type="Pfam" id="PF00717"/>
    </source>
</evidence>
<dbReference type="PANTHER" id="PTHR33516:SF2">
    <property type="entry name" value="LEXA REPRESSOR-RELATED"/>
    <property type="match status" value="1"/>
</dbReference>
<keyword evidence="3 7" id="KW-0378">Hydrolase</keyword>
<dbReference type="InterPro" id="IPR015927">
    <property type="entry name" value="Peptidase_S24_S26A/B/C"/>
</dbReference>
<dbReference type="InterPro" id="IPR050077">
    <property type="entry name" value="LexA_repressor"/>
</dbReference>
<gene>
    <name evidence="9" type="ORF">IDM49_00060</name>
</gene>
<keyword evidence="2" id="KW-0227">DNA damage</keyword>
<dbReference type="InterPro" id="IPR039418">
    <property type="entry name" value="LexA-like"/>
</dbReference>
<evidence type="ECO:0000256" key="6">
    <source>
        <dbReference type="ARBA" id="ARBA00023236"/>
    </source>
</evidence>
<dbReference type="GO" id="GO:0006281">
    <property type="term" value="P:DNA repair"/>
    <property type="evidence" value="ECO:0007669"/>
    <property type="project" value="UniProtKB-KW"/>
</dbReference>
<dbReference type="GeneID" id="96622615"/>
<dbReference type="GO" id="GO:0006355">
    <property type="term" value="P:regulation of DNA-templated transcription"/>
    <property type="evidence" value="ECO:0007669"/>
    <property type="project" value="InterPro"/>
</dbReference>
<keyword evidence="5" id="KW-0234">DNA repair</keyword>
<dbReference type="Pfam" id="PF00717">
    <property type="entry name" value="Peptidase_S24"/>
    <property type="match status" value="1"/>
</dbReference>
<evidence type="ECO:0000256" key="2">
    <source>
        <dbReference type="ARBA" id="ARBA00022763"/>
    </source>
</evidence>
<dbReference type="PANTHER" id="PTHR33516">
    <property type="entry name" value="LEXA REPRESSOR"/>
    <property type="match status" value="1"/>
</dbReference>
<dbReference type="SUPFAM" id="SSF51306">
    <property type="entry name" value="LexA/Signal peptidase"/>
    <property type="match status" value="1"/>
</dbReference>
<dbReference type="GO" id="GO:0003677">
    <property type="term" value="F:DNA binding"/>
    <property type="evidence" value="ECO:0007669"/>
    <property type="project" value="InterPro"/>
</dbReference>
<proteinExistence type="inferred from homology"/>
<name>A0A7H2BDL4_9MICC</name>
<evidence type="ECO:0000256" key="4">
    <source>
        <dbReference type="ARBA" id="ARBA00022813"/>
    </source>
</evidence>
<organism evidence="9 10">
    <name type="scientific">Rothia terrae</name>
    <dbReference type="NCBI Taxonomy" id="396015"/>
    <lineage>
        <taxon>Bacteria</taxon>
        <taxon>Bacillati</taxon>
        <taxon>Actinomycetota</taxon>
        <taxon>Actinomycetes</taxon>
        <taxon>Micrococcales</taxon>
        <taxon>Micrococcaceae</taxon>
        <taxon>Rothia</taxon>
    </lineage>
</organism>
<keyword evidence="10" id="KW-1185">Reference proteome</keyword>
<dbReference type="RefSeq" id="WP_190724582.1">
    <property type="nucleotide sequence ID" value="NZ_CP061539.1"/>
</dbReference>